<dbReference type="InterPro" id="IPR007227">
    <property type="entry name" value="Cell_shape_determining_MreD"/>
</dbReference>
<evidence type="ECO:0000256" key="2">
    <source>
        <dbReference type="ARBA" id="ARBA00007776"/>
    </source>
</evidence>
<keyword evidence="5" id="KW-0133">Cell shape</keyword>
<feature type="transmembrane region" description="Helical" evidence="8">
    <location>
        <begin position="143"/>
        <end position="163"/>
    </location>
</feature>
<gene>
    <name evidence="9" type="primary">mreD</name>
    <name evidence="9" type="ORF">MON41_10560</name>
</gene>
<keyword evidence="6 8" id="KW-1133">Transmembrane helix</keyword>
<evidence type="ECO:0000256" key="5">
    <source>
        <dbReference type="ARBA" id="ARBA00022960"/>
    </source>
</evidence>
<evidence type="ECO:0000256" key="3">
    <source>
        <dbReference type="ARBA" id="ARBA00022475"/>
    </source>
</evidence>
<comment type="similarity">
    <text evidence="2">Belongs to the MreD family.</text>
</comment>
<proteinExistence type="inferred from homology"/>
<evidence type="ECO:0000256" key="4">
    <source>
        <dbReference type="ARBA" id="ARBA00022692"/>
    </source>
</evidence>
<keyword evidence="10" id="KW-1185">Reference proteome</keyword>
<dbReference type="RefSeq" id="WP_120005734.1">
    <property type="nucleotide sequence ID" value="NZ_JALBUU010000004.1"/>
</dbReference>
<protein>
    <submittedName>
        <fullName evidence="9">Rod shape-determining protein MreD</fullName>
    </submittedName>
</protein>
<evidence type="ECO:0000256" key="1">
    <source>
        <dbReference type="ARBA" id="ARBA00004651"/>
    </source>
</evidence>
<dbReference type="Proteomes" id="UP001201985">
    <property type="component" value="Unassembled WGS sequence"/>
</dbReference>
<keyword evidence="7 8" id="KW-0472">Membrane</keyword>
<comment type="caution">
    <text evidence="9">The sequence shown here is derived from an EMBL/GenBank/DDBJ whole genome shotgun (WGS) entry which is preliminary data.</text>
</comment>
<feature type="transmembrane region" description="Helical" evidence="8">
    <location>
        <begin position="30"/>
        <end position="58"/>
    </location>
</feature>
<evidence type="ECO:0000256" key="7">
    <source>
        <dbReference type="ARBA" id="ARBA00023136"/>
    </source>
</evidence>
<accession>A0ABS9W4R2</accession>
<name>A0ABS9W4R2_9PROT</name>
<evidence type="ECO:0000313" key="10">
    <source>
        <dbReference type="Proteomes" id="UP001201985"/>
    </source>
</evidence>
<keyword evidence="4 8" id="KW-0812">Transmembrane</keyword>
<keyword evidence="3" id="KW-1003">Cell membrane</keyword>
<organism evidence="9 10">
    <name type="scientific">Teichococcus vastitatis</name>
    <dbReference type="NCBI Taxonomy" id="2307076"/>
    <lineage>
        <taxon>Bacteria</taxon>
        <taxon>Pseudomonadati</taxon>
        <taxon>Pseudomonadota</taxon>
        <taxon>Alphaproteobacteria</taxon>
        <taxon>Acetobacterales</taxon>
        <taxon>Roseomonadaceae</taxon>
        <taxon>Roseomonas</taxon>
    </lineage>
</organism>
<feature type="transmembrane region" description="Helical" evidence="8">
    <location>
        <begin position="78"/>
        <end position="99"/>
    </location>
</feature>
<evidence type="ECO:0000256" key="8">
    <source>
        <dbReference type="SAM" id="Phobius"/>
    </source>
</evidence>
<comment type="subcellular location">
    <subcellularLocation>
        <location evidence="1">Cell membrane</location>
        <topology evidence="1">Multi-pass membrane protein</topology>
    </subcellularLocation>
</comment>
<reference evidence="9 10" key="1">
    <citation type="submission" date="2022-03" db="EMBL/GenBank/DDBJ databases">
        <title>Complete genome analysis of Roseomonas KG 17.1 : a prolific producer of plant growth promoters.</title>
        <authorList>
            <person name="Saadouli I."/>
            <person name="Najjari A."/>
            <person name="Mosbah A."/>
            <person name="Ouzari H.I."/>
        </authorList>
    </citation>
    <scope>NUCLEOTIDE SEQUENCE [LARGE SCALE GENOMIC DNA]</scope>
    <source>
        <strain evidence="9 10">KG17-1</strain>
    </source>
</reference>
<evidence type="ECO:0000313" key="9">
    <source>
        <dbReference type="EMBL" id="MCI0754198.1"/>
    </source>
</evidence>
<evidence type="ECO:0000256" key="6">
    <source>
        <dbReference type="ARBA" id="ARBA00022989"/>
    </source>
</evidence>
<dbReference type="Pfam" id="PF04093">
    <property type="entry name" value="MreD"/>
    <property type="match status" value="1"/>
</dbReference>
<sequence>MKQGAHPLSELLKHLDAWGRAALPATATALAMILAAAPVGLPSAVPALLLCCLFFWSVFRPAALPPPLCGLLGLLQDLLVFAPVGTGVLIALLMQGAALRLRRVLARQAFWTVWLAFAAFALAATLLGHGLQAVLTWRLPQAAAAVVQLLLAIGFYPPVAALLTRLHRSMQRAEDLA</sequence>
<dbReference type="EMBL" id="JALBUU010000004">
    <property type="protein sequence ID" value="MCI0754198.1"/>
    <property type="molecule type" value="Genomic_DNA"/>
</dbReference>
<feature type="transmembrane region" description="Helical" evidence="8">
    <location>
        <begin position="111"/>
        <end position="131"/>
    </location>
</feature>